<dbReference type="Proteomes" id="UP000829685">
    <property type="component" value="Unassembled WGS sequence"/>
</dbReference>
<gene>
    <name evidence="3" type="ORF">JX265_009810</name>
</gene>
<feature type="signal peptide" evidence="2">
    <location>
        <begin position="1"/>
        <end position="16"/>
    </location>
</feature>
<name>A0A9P9WFB1_9PEZI</name>
<reference evidence="3" key="1">
    <citation type="submission" date="2021-03" db="EMBL/GenBank/DDBJ databases">
        <title>Revisited historic fungal species revealed as producer of novel bioactive compounds through whole genome sequencing and comparative genomics.</title>
        <authorList>
            <person name="Vignolle G.A."/>
            <person name="Hochenegger N."/>
            <person name="Mach R.L."/>
            <person name="Mach-Aigner A.R."/>
            <person name="Javad Rahimi M."/>
            <person name="Salim K.A."/>
            <person name="Chan C.M."/>
            <person name="Lim L.B.L."/>
            <person name="Cai F."/>
            <person name="Druzhinina I.S."/>
            <person name="U'Ren J.M."/>
            <person name="Derntl C."/>
        </authorList>
    </citation>
    <scope>NUCLEOTIDE SEQUENCE</scope>
    <source>
        <strain evidence="3">TUCIM 5799</strain>
    </source>
</reference>
<organism evidence="3 4">
    <name type="scientific">Neoarthrinium moseri</name>
    <dbReference type="NCBI Taxonomy" id="1658444"/>
    <lineage>
        <taxon>Eukaryota</taxon>
        <taxon>Fungi</taxon>
        <taxon>Dikarya</taxon>
        <taxon>Ascomycota</taxon>
        <taxon>Pezizomycotina</taxon>
        <taxon>Sordariomycetes</taxon>
        <taxon>Xylariomycetidae</taxon>
        <taxon>Amphisphaeriales</taxon>
        <taxon>Apiosporaceae</taxon>
        <taxon>Neoarthrinium</taxon>
    </lineage>
</organism>
<evidence type="ECO:0000256" key="2">
    <source>
        <dbReference type="SAM" id="SignalP"/>
    </source>
</evidence>
<protein>
    <submittedName>
        <fullName evidence="3">Uncharacterized protein</fullName>
    </submittedName>
</protein>
<accession>A0A9P9WFB1</accession>
<sequence length="286" mass="30271">MMYPLFLTAACGLVLAVAKPCSSHGTHESPAAYPTKISTAPHPTSESITRITPSSYSVHPTSSSPSSQHSSSLDSMQPTSLSTSDYSSSTISSTKTSASESSTTGPSVPSTTFETSRPTYTNLVQNPGFENNGGSLSAWDTATSTNSTVGSSFAGLTQPGSNSANAARIYAAVLRGDSNQEKFALIRQALPVVEYVMYNISYDMAISAVPPPGVPFACIFKSKIGGRYLDAFRPTATHGYLPFSTVIPFYADNPLNRPYTIELSVTCTNDGPFEVELDNLSVVQVE</sequence>
<feature type="compositionally biased region" description="Polar residues" evidence="1">
    <location>
        <begin position="36"/>
        <end position="52"/>
    </location>
</feature>
<feature type="compositionally biased region" description="Low complexity" evidence="1">
    <location>
        <begin position="53"/>
        <end position="112"/>
    </location>
</feature>
<keyword evidence="4" id="KW-1185">Reference proteome</keyword>
<feature type="compositionally biased region" description="Polar residues" evidence="1">
    <location>
        <begin position="113"/>
        <end position="140"/>
    </location>
</feature>
<dbReference type="Gene3D" id="2.60.120.260">
    <property type="entry name" value="Galactose-binding domain-like"/>
    <property type="match status" value="1"/>
</dbReference>
<evidence type="ECO:0000256" key="1">
    <source>
        <dbReference type="SAM" id="MobiDB-lite"/>
    </source>
</evidence>
<evidence type="ECO:0000313" key="3">
    <source>
        <dbReference type="EMBL" id="KAI1860411.1"/>
    </source>
</evidence>
<dbReference type="EMBL" id="JAFIMR010000031">
    <property type="protein sequence ID" value="KAI1860411.1"/>
    <property type="molecule type" value="Genomic_DNA"/>
</dbReference>
<dbReference type="AlphaFoldDB" id="A0A9P9WFB1"/>
<feature type="chain" id="PRO_5040179947" evidence="2">
    <location>
        <begin position="17"/>
        <end position="286"/>
    </location>
</feature>
<comment type="caution">
    <text evidence="3">The sequence shown here is derived from an EMBL/GenBank/DDBJ whole genome shotgun (WGS) entry which is preliminary data.</text>
</comment>
<feature type="region of interest" description="Disordered" evidence="1">
    <location>
        <begin position="24"/>
        <end position="140"/>
    </location>
</feature>
<evidence type="ECO:0000313" key="4">
    <source>
        <dbReference type="Proteomes" id="UP000829685"/>
    </source>
</evidence>
<proteinExistence type="predicted"/>
<keyword evidence="2" id="KW-0732">Signal</keyword>